<name>A0ABY5YZB5_9ACTN</name>
<keyword evidence="2" id="KW-0479">Metal-binding</keyword>
<evidence type="ECO:0000256" key="4">
    <source>
        <dbReference type="ARBA" id="ARBA00023004"/>
    </source>
</evidence>
<dbReference type="InterPro" id="IPR017941">
    <property type="entry name" value="Rieske_2Fe-2S"/>
</dbReference>
<dbReference type="PANTHER" id="PTHR21266">
    <property type="entry name" value="IRON-SULFUR DOMAIN CONTAINING PROTEIN"/>
    <property type="match status" value="1"/>
</dbReference>
<keyword evidence="8" id="KW-1185">Reference proteome</keyword>
<protein>
    <submittedName>
        <fullName evidence="7">Aromatic ring-hydroxylating dioxygenase subunit alpha</fullName>
    </submittedName>
</protein>
<keyword evidence="4" id="KW-0408">Iron</keyword>
<dbReference type="Gene3D" id="2.102.10.10">
    <property type="entry name" value="Rieske [2Fe-2S] iron-sulphur domain"/>
    <property type="match status" value="1"/>
</dbReference>
<evidence type="ECO:0000259" key="6">
    <source>
        <dbReference type="PROSITE" id="PS51296"/>
    </source>
</evidence>
<dbReference type="Proteomes" id="UP001058271">
    <property type="component" value="Chromosome"/>
</dbReference>
<gene>
    <name evidence="7" type="ORF">Drose_25505</name>
</gene>
<dbReference type="PROSITE" id="PS51296">
    <property type="entry name" value="RIESKE"/>
    <property type="match status" value="1"/>
</dbReference>
<evidence type="ECO:0000256" key="3">
    <source>
        <dbReference type="ARBA" id="ARBA00023002"/>
    </source>
</evidence>
<dbReference type="RefSeq" id="WP_260723889.1">
    <property type="nucleotide sequence ID" value="NZ_BAAABS010000018.1"/>
</dbReference>
<organism evidence="7 8">
    <name type="scientific">Dactylosporangium roseum</name>
    <dbReference type="NCBI Taxonomy" id="47989"/>
    <lineage>
        <taxon>Bacteria</taxon>
        <taxon>Bacillati</taxon>
        <taxon>Actinomycetota</taxon>
        <taxon>Actinomycetes</taxon>
        <taxon>Micromonosporales</taxon>
        <taxon>Micromonosporaceae</taxon>
        <taxon>Dactylosporangium</taxon>
    </lineage>
</organism>
<evidence type="ECO:0000313" key="7">
    <source>
        <dbReference type="EMBL" id="UWZ34567.1"/>
    </source>
</evidence>
<dbReference type="InterPro" id="IPR044043">
    <property type="entry name" value="VanA_C_cat"/>
</dbReference>
<dbReference type="Pfam" id="PF00355">
    <property type="entry name" value="Rieske"/>
    <property type="match status" value="1"/>
</dbReference>
<feature type="domain" description="Rieske" evidence="6">
    <location>
        <begin position="13"/>
        <end position="117"/>
    </location>
</feature>
<accession>A0ABY5YZB5</accession>
<dbReference type="InterPro" id="IPR036922">
    <property type="entry name" value="Rieske_2Fe-2S_sf"/>
</dbReference>
<dbReference type="EMBL" id="CP073721">
    <property type="protein sequence ID" value="UWZ34567.1"/>
    <property type="molecule type" value="Genomic_DNA"/>
</dbReference>
<dbReference type="InterPro" id="IPR050584">
    <property type="entry name" value="Cholesterol_7-desaturase"/>
</dbReference>
<keyword evidence="7" id="KW-0223">Dioxygenase</keyword>
<keyword evidence="5" id="KW-0411">Iron-sulfur</keyword>
<reference evidence="7" key="1">
    <citation type="submission" date="2021-04" db="EMBL/GenBank/DDBJ databases">
        <title>Biosynthetic gene clusters of Dactylosporangioum roseum.</title>
        <authorList>
            <person name="Hartkoorn R.C."/>
            <person name="Beaudoing E."/>
            <person name="Hot D."/>
            <person name="Moureu S."/>
        </authorList>
    </citation>
    <scope>NUCLEOTIDE SEQUENCE</scope>
    <source>
        <strain evidence="7">NRRL B-16295</strain>
    </source>
</reference>
<keyword evidence="3" id="KW-0560">Oxidoreductase</keyword>
<dbReference type="CDD" id="cd03469">
    <property type="entry name" value="Rieske_RO_Alpha_N"/>
    <property type="match status" value="1"/>
</dbReference>
<keyword evidence="1" id="KW-0001">2Fe-2S</keyword>
<proteinExistence type="predicted"/>
<evidence type="ECO:0000256" key="1">
    <source>
        <dbReference type="ARBA" id="ARBA00022714"/>
    </source>
</evidence>
<evidence type="ECO:0000256" key="5">
    <source>
        <dbReference type="ARBA" id="ARBA00023014"/>
    </source>
</evidence>
<dbReference type="SUPFAM" id="SSF50022">
    <property type="entry name" value="ISP domain"/>
    <property type="match status" value="1"/>
</dbReference>
<dbReference type="PANTHER" id="PTHR21266:SF60">
    <property type="entry name" value="3-KETOSTEROID-9-ALPHA-MONOOXYGENASE, OXYGENASE COMPONENT"/>
    <property type="match status" value="1"/>
</dbReference>
<dbReference type="Pfam" id="PF19112">
    <property type="entry name" value="VanA_C"/>
    <property type="match status" value="1"/>
</dbReference>
<dbReference type="Gene3D" id="3.90.380.10">
    <property type="entry name" value="Naphthalene 1,2-dioxygenase Alpha Subunit, Chain A, domain 1"/>
    <property type="match status" value="1"/>
</dbReference>
<sequence>MLVSEIPALREYWYNIAYSSDVTNKPVGVRLLGDDYVVWRTADGTVSGAVDECPHRSARLSQGWVTNGRLTCPYHGWQFDASGKCVEIPSNDPGLPIPPLARTHPVLVEERYGLVWMCVGMPRTSIPVLPEAGDDSYTFIHELMQVWDASAPRIIDNALDVSHVSWVHKDSVGSSANPRLEDVKVVRDGESVSFSASYTVRIDEVMRKNTGITSDYSKRTTRGELVNPLMFRGVLEYHDNGLIHVLYKTATPIDDHTTLFCQFVARNDNPDEEKQQLIRELDGRIQSEDRELLQSVRADFPIEATTEIHAPSDRMTIQYRRVLADLAAEHSIARPDNAWARPLAKPPAAAKS</sequence>
<dbReference type="SUPFAM" id="SSF55961">
    <property type="entry name" value="Bet v1-like"/>
    <property type="match status" value="1"/>
</dbReference>
<evidence type="ECO:0000256" key="2">
    <source>
        <dbReference type="ARBA" id="ARBA00022723"/>
    </source>
</evidence>
<dbReference type="GO" id="GO:0051213">
    <property type="term" value="F:dioxygenase activity"/>
    <property type="evidence" value="ECO:0007669"/>
    <property type="project" value="UniProtKB-KW"/>
</dbReference>
<evidence type="ECO:0000313" key="8">
    <source>
        <dbReference type="Proteomes" id="UP001058271"/>
    </source>
</evidence>